<evidence type="ECO:0000313" key="4">
    <source>
        <dbReference type="Proteomes" id="UP000007305"/>
    </source>
</evidence>
<feature type="region of interest" description="Disordered" evidence="1">
    <location>
        <begin position="87"/>
        <end position="108"/>
    </location>
</feature>
<organism evidence="3 4">
    <name type="scientific">Zea mays</name>
    <name type="common">Maize</name>
    <dbReference type="NCBI Taxonomy" id="4577"/>
    <lineage>
        <taxon>Eukaryota</taxon>
        <taxon>Viridiplantae</taxon>
        <taxon>Streptophyta</taxon>
        <taxon>Embryophyta</taxon>
        <taxon>Tracheophyta</taxon>
        <taxon>Spermatophyta</taxon>
        <taxon>Magnoliopsida</taxon>
        <taxon>Liliopsida</taxon>
        <taxon>Poales</taxon>
        <taxon>Poaceae</taxon>
        <taxon>PACMAD clade</taxon>
        <taxon>Panicoideae</taxon>
        <taxon>Andropogonodae</taxon>
        <taxon>Andropogoneae</taxon>
        <taxon>Tripsacinae</taxon>
        <taxon>Zea</taxon>
    </lineage>
</organism>
<dbReference type="Gramene" id="Zm00001eb152850_T001">
    <property type="protein sequence ID" value="Zm00001eb152850_P001"/>
    <property type="gene ID" value="Zm00001eb152850"/>
</dbReference>
<reference evidence="3" key="2">
    <citation type="submission" date="2019-07" db="EMBL/GenBank/DDBJ databases">
        <authorList>
            <person name="Seetharam A."/>
            <person name="Woodhouse M."/>
            <person name="Cannon E."/>
        </authorList>
    </citation>
    <scope>NUCLEOTIDE SEQUENCE [LARGE SCALE GENOMIC DNA]</scope>
    <source>
        <strain evidence="3">cv. B73</strain>
    </source>
</reference>
<evidence type="ECO:0000259" key="2">
    <source>
        <dbReference type="Pfam" id="PF12776"/>
    </source>
</evidence>
<accession>A0A804NDA6</accession>
<dbReference type="PANTHER" id="PTHR47069">
    <property type="match status" value="1"/>
</dbReference>
<reference evidence="3" key="3">
    <citation type="submission" date="2021-05" db="UniProtKB">
        <authorList>
            <consortium name="EnsemblPlants"/>
        </authorList>
    </citation>
    <scope>IDENTIFICATION</scope>
    <source>
        <strain evidence="3">cv. B73</strain>
    </source>
</reference>
<name>A0A804NDA6_MAIZE</name>
<dbReference type="Pfam" id="PF12776">
    <property type="entry name" value="Myb_DNA-bind_3"/>
    <property type="match status" value="1"/>
</dbReference>
<feature type="region of interest" description="Disordered" evidence="1">
    <location>
        <begin position="123"/>
        <end position="167"/>
    </location>
</feature>
<reference evidence="4" key="1">
    <citation type="submission" date="2015-12" db="EMBL/GenBank/DDBJ databases">
        <title>Update maize B73 reference genome by single molecule sequencing technologies.</title>
        <authorList>
            <consortium name="Maize Genome Sequencing Project"/>
            <person name="Ware D."/>
        </authorList>
    </citation>
    <scope>NUCLEOTIDE SEQUENCE [LARGE SCALE GENOMIC DNA]</scope>
    <source>
        <strain evidence="4">cv. B73</strain>
    </source>
</reference>
<dbReference type="AlphaFoldDB" id="A0A804NDA6"/>
<dbReference type="InParanoid" id="A0A804NDA6"/>
<dbReference type="FunCoup" id="A0A804NDA6">
    <property type="interactions" value="7"/>
</dbReference>
<sequence length="235" mass="26545">MTTKTFIDLCINQKDLNNFNSMGLTKYGWQQVYRSFREQTGLDYDNKKLQNKLNLLRRSFQQWQYLQNHTGLGLEPRTGDIAADDSYWWTQEGDPSPQDSRGKPPPFLDELYTLFGRTTHDRGNLISAGGVREPLRSYGNRGTPDDGNSEMSSAEDSSHSNTTSDDSSNIFQQAGAVAVLAAFASSSYTLAPMINLHTPLPHVTGRQWVELNMRDSRRCIDHLSGIDAMYWGTDH</sequence>
<keyword evidence="4" id="KW-1185">Reference proteome</keyword>
<proteinExistence type="predicted"/>
<feature type="compositionally biased region" description="Low complexity" evidence="1">
    <location>
        <begin position="149"/>
        <end position="167"/>
    </location>
</feature>
<protein>
    <recommendedName>
        <fullName evidence="2">Myb/SANT-like domain-containing protein</fullName>
    </recommendedName>
</protein>
<dbReference type="EnsemblPlants" id="Zm00001eb152850_T001">
    <property type="protein sequence ID" value="Zm00001eb152850_P001"/>
    <property type="gene ID" value="Zm00001eb152850"/>
</dbReference>
<evidence type="ECO:0000313" key="3">
    <source>
        <dbReference type="EnsemblPlants" id="Zm00001eb152850_P001"/>
    </source>
</evidence>
<dbReference type="Proteomes" id="UP000007305">
    <property type="component" value="Chromosome 3"/>
</dbReference>
<dbReference type="PANTHER" id="PTHR47069:SF9">
    <property type="entry name" value="MYB_SANT-LIKE DOMAIN-CONTAINING PROTEIN"/>
    <property type="match status" value="1"/>
</dbReference>
<evidence type="ECO:0000256" key="1">
    <source>
        <dbReference type="SAM" id="MobiDB-lite"/>
    </source>
</evidence>
<dbReference type="InterPro" id="IPR024752">
    <property type="entry name" value="Myb/SANT-like_dom"/>
</dbReference>
<feature type="domain" description="Myb/SANT-like" evidence="2">
    <location>
        <begin position="3"/>
        <end position="88"/>
    </location>
</feature>